<protein>
    <recommendedName>
        <fullName evidence="2">HECT-type E3 ubiquitin transferase</fullName>
        <ecNumber evidence="2">2.3.2.26</ecNumber>
    </recommendedName>
</protein>
<dbReference type="GO" id="GO:0000209">
    <property type="term" value="P:protein polyubiquitination"/>
    <property type="evidence" value="ECO:0007669"/>
    <property type="project" value="InterPro"/>
</dbReference>
<comment type="caution">
    <text evidence="8">The sequence shown here is derived from an EMBL/GenBank/DDBJ whole genome shotgun (WGS) entry which is preliminary data.</text>
</comment>
<feature type="region of interest" description="Disordered" evidence="6">
    <location>
        <begin position="529"/>
        <end position="567"/>
    </location>
</feature>
<dbReference type="Pfam" id="PF00632">
    <property type="entry name" value="HECT"/>
    <property type="match status" value="1"/>
</dbReference>
<comment type="catalytic activity">
    <reaction evidence="1">
        <text>S-ubiquitinyl-[E2 ubiquitin-conjugating enzyme]-L-cysteine + [acceptor protein]-L-lysine = [E2 ubiquitin-conjugating enzyme]-L-cysteine + N(6)-ubiquitinyl-[acceptor protein]-L-lysine.</text>
        <dbReference type="EC" id="2.3.2.26"/>
    </reaction>
</comment>
<feature type="compositionally biased region" description="Low complexity" evidence="6">
    <location>
        <begin position="538"/>
        <end position="567"/>
    </location>
</feature>
<feature type="domain" description="HECT" evidence="7">
    <location>
        <begin position="1077"/>
        <end position="1458"/>
    </location>
</feature>
<feature type="region of interest" description="Disordered" evidence="6">
    <location>
        <begin position="1255"/>
        <end position="1288"/>
    </location>
</feature>
<organism evidence="8 9">
    <name type="scientific">Niveomyces insectorum RCEF 264</name>
    <dbReference type="NCBI Taxonomy" id="1081102"/>
    <lineage>
        <taxon>Eukaryota</taxon>
        <taxon>Fungi</taxon>
        <taxon>Dikarya</taxon>
        <taxon>Ascomycota</taxon>
        <taxon>Pezizomycotina</taxon>
        <taxon>Sordariomycetes</taxon>
        <taxon>Hypocreomycetidae</taxon>
        <taxon>Hypocreales</taxon>
        <taxon>Cordycipitaceae</taxon>
        <taxon>Niveomyces</taxon>
    </lineage>
</organism>
<evidence type="ECO:0000256" key="4">
    <source>
        <dbReference type="ARBA" id="ARBA00022786"/>
    </source>
</evidence>
<dbReference type="EMBL" id="AZHD01000008">
    <property type="protein sequence ID" value="OAA61100.1"/>
    <property type="molecule type" value="Genomic_DNA"/>
</dbReference>
<accession>A0A167TZ66</accession>
<dbReference type="InterPro" id="IPR042556">
    <property type="entry name" value="AZUL_sf"/>
</dbReference>
<dbReference type="Gene3D" id="3.90.1750.10">
    <property type="entry name" value="Hect, E3 ligase catalytic domains"/>
    <property type="match status" value="2"/>
</dbReference>
<proteinExistence type="predicted"/>
<feature type="compositionally biased region" description="Gly residues" evidence="6">
    <location>
        <begin position="846"/>
        <end position="860"/>
    </location>
</feature>
<dbReference type="PANTHER" id="PTHR45700:SF8">
    <property type="entry name" value="HECT-TYPE E3 UBIQUITIN TRANSFERASE"/>
    <property type="match status" value="1"/>
</dbReference>
<dbReference type="Gene3D" id="6.10.130.10">
    <property type="entry name" value="Ubiquitin-protein ligase E3A, N-terminal zinc-binding domain (AZUL)"/>
    <property type="match status" value="1"/>
</dbReference>
<evidence type="ECO:0000256" key="3">
    <source>
        <dbReference type="ARBA" id="ARBA00022679"/>
    </source>
</evidence>
<dbReference type="InterPro" id="IPR035983">
    <property type="entry name" value="Hect_E3_ubiquitin_ligase"/>
</dbReference>
<evidence type="ECO:0000259" key="7">
    <source>
        <dbReference type="PROSITE" id="PS50237"/>
    </source>
</evidence>
<dbReference type="Pfam" id="PF16558">
    <property type="entry name" value="AZUL"/>
    <property type="match status" value="1"/>
</dbReference>
<dbReference type="OrthoDB" id="5981550at2759"/>
<feature type="region of interest" description="Disordered" evidence="6">
    <location>
        <begin position="171"/>
        <end position="203"/>
    </location>
</feature>
<keyword evidence="9" id="KW-1185">Reference proteome</keyword>
<dbReference type="EC" id="2.3.2.26" evidence="2"/>
<dbReference type="STRING" id="1081102.A0A167TZ66"/>
<feature type="compositionally biased region" description="Low complexity" evidence="6">
    <location>
        <begin position="402"/>
        <end position="428"/>
    </location>
</feature>
<evidence type="ECO:0000313" key="9">
    <source>
        <dbReference type="Proteomes" id="UP000076874"/>
    </source>
</evidence>
<dbReference type="SMART" id="SM00119">
    <property type="entry name" value="HECTc"/>
    <property type="match status" value="1"/>
</dbReference>
<dbReference type="Proteomes" id="UP000076874">
    <property type="component" value="Unassembled WGS sequence"/>
</dbReference>
<gene>
    <name evidence="8" type="ORF">SPI_05124</name>
</gene>
<feature type="active site" description="Glycyl thioester intermediate" evidence="5">
    <location>
        <position position="1426"/>
    </location>
</feature>
<feature type="compositionally biased region" description="Polar residues" evidence="6">
    <location>
        <begin position="357"/>
        <end position="368"/>
    </location>
</feature>
<dbReference type="GO" id="GO:0061630">
    <property type="term" value="F:ubiquitin protein ligase activity"/>
    <property type="evidence" value="ECO:0007669"/>
    <property type="project" value="UniProtKB-EC"/>
</dbReference>
<reference evidence="8 9" key="1">
    <citation type="journal article" date="2016" name="Genome Biol. Evol.">
        <title>Divergent and convergent evolution of fungal pathogenicity.</title>
        <authorList>
            <person name="Shang Y."/>
            <person name="Xiao G."/>
            <person name="Zheng P."/>
            <person name="Cen K."/>
            <person name="Zhan S."/>
            <person name="Wang C."/>
        </authorList>
    </citation>
    <scope>NUCLEOTIDE SEQUENCE [LARGE SCALE GENOMIC DNA]</scope>
    <source>
        <strain evidence="8 9">RCEF 264</strain>
    </source>
</reference>
<feature type="compositionally biased region" description="Basic and acidic residues" evidence="6">
    <location>
        <begin position="345"/>
        <end position="356"/>
    </location>
</feature>
<dbReference type="Gene3D" id="3.30.2160.10">
    <property type="entry name" value="Hect, E3 ligase catalytic domain"/>
    <property type="match status" value="2"/>
</dbReference>
<evidence type="ECO:0000313" key="8">
    <source>
        <dbReference type="EMBL" id="OAA61100.1"/>
    </source>
</evidence>
<dbReference type="FunFam" id="3.30.2410.10:FF:000003">
    <property type="entry name" value="probable E3 ubiquitin-protein ligase HERC4 isoform X1"/>
    <property type="match status" value="1"/>
</dbReference>
<feature type="region of interest" description="Disordered" evidence="6">
    <location>
        <begin position="843"/>
        <end position="863"/>
    </location>
</feature>
<feature type="region of interest" description="Disordered" evidence="6">
    <location>
        <begin position="322"/>
        <end position="487"/>
    </location>
</feature>
<dbReference type="PANTHER" id="PTHR45700">
    <property type="entry name" value="UBIQUITIN-PROTEIN LIGASE E3C"/>
    <property type="match status" value="1"/>
</dbReference>
<evidence type="ECO:0000256" key="1">
    <source>
        <dbReference type="ARBA" id="ARBA00000885"/>
    </source>
</evidence>
<dbReference type="InterPro" id="IPR000569">
    <property type="entry name" value="HECT_dom"/>
</dbReference>
<dbReference type="InterPro" id="IPR044611">
    <property type="entry name" value="E3A/B/C-like"/>
</dbReference>
<evidence type="ECO:0000256" key="6">
    <source>
        <dbReference type="SAM" id="MobiDB-lite"/>
    </source>
</evidence>
<dbReference type="InterPro" id="IPR032353">
    <property type="entry name" value="AZUL"/>
</dbReference>
<keyword evidence="3" id="KW-0808">Transferase</keyword>
<dbReference type="SUPFAM" id="SSF56204">
    <property type="entry name" value="Hect, E3 ligase catalytic domain"/>
    <property type="match status" value="1"/>
</dbReference>
<dbReference type="PROSITE" id="PS50237">
    <property type="entry name" value="HECT"/>
    <property type="match status" value="1"/>
</dbReference>
<keyword evidence="4 5" id="KW-0833">Ubl conjugation pathway</keyword>
<sequence>MTTGRPPTSAGLGVDADLLAGLWEEAPFSRLPWDAPPELHELVDTVDNPRRVYAIHRASRRHNFQLVVQKYIVQLREGCGVSTCCNSTCFTCRKRVAGRAPLRRYNSTSARTLAVHLASQDNPEAGLCPALRLLKAPPAALSSLVFSPRYGGPSITRDGSGTSAGGCKAQNGFAGRGGPSPKDRPSVVKAGSQTTPGHRGAGTEVVKLSHSQSGRRTTASAVPAVPAGTAKTVDHQGNAKNRPDEPQFTIVDKPVSKDYRSFAANMFGTVAFKMLEWLTPAAVEEMTSKADKLQGGPDVAAKESDILEKVPTPAAFSLVAGSAATKESTIAHVGSTPEPINENNDNDRSIDIKSRDSPSNATNDSINVPTDPARTNRKDMNSAKHASPSHSPPASDVASTHANASTDTGTSTGTNATTNNARRNSNARVRTPTAAKQSQRKMSGDALPSDPTADELLPGLRSPRIPAVQGDNVNHRPPANKHLKASSVPVIPRPISQLSNAGFFDGVALEKMPPPKVLSDAQTKACRVQDEGLLRTGSDTSLPRSASSASRSLSTGQSSSSVQSSALHSVNGEDATLDVLLPQTLIRLNADVVDFVCDVLQDDHTAEQHFLEPPTVTKFHKGLDKQTRLLRRKQKQKQKQMQMQMQNLQGVALREQWRLFIEQSFFYVLSSPQALLQSFTKQGQLYDTQTLWYCMLRLTRVAPSLVFHGLWMATEALFTPPKALQAVRSPAASLFPRSRKTALTNAEAGTLMAICLHALVAAAPLVADVRKLYDMSRIRSQGLSLAGGGSVARQPPELCLQYDDAFSNDLTMRLARRTLAAITTRRYFNEMIDHDLGFASDDEGGKGGYNRGGTGEGSGNGNDDVARTEPDILAPLFAQLDFLNMDAAYILNFSVPDRTLHETRMPTLLLDWARAVMLHEWDGNPVVSGDGPFGGALALIAAIYERRQALLVGDVQFRSEYFAERLDEVEVPVAWISFTSTRRKLHLLDYPYIFSPATLVSYFRSINFSRMSRSYEESSSLQSRMNAIISPGSLIINVHHKSVLQDLLKTASTKYLILDIGRTTVLQDAFDQLWRREERELLRPLKVHLGESGGEEGFDSGGVQQEFFRLALAEALNPKYGAFTVDDRTHMIWFNPATLEDDWKFELIGLLVSLALFNGLSLPVTFPKALYRKLLSEPVNELHHIADGWPDLASGLTALLEWNEQDGAVEDVFVRTYEFSVDVFGQPISRVMGTSGTWLQFRQGDLARHDDAFALGNSGPATGRPADRISRTEGLSDEELEDNPPMVTNENRNAYVTDYIRYLTDVSVRPQFEAFARGFRRCLHPKSLTLLTPALLQSLVEGQQDVDMTELQRHARYVGWDASHQTVRDFWSIVTRYDDAMKRKLLEFVTASDRLPVGGVKNVQFVVQRNGEEPSEGGHLPTAYTCYGTLLLPEYPSREILRERLAMALENAQGFGFA</sequence>
<dbReference type="Gene3D" id="3.30.2410.10">
    <property type="entry name" value="Hect, E3 ligase catalytic domain"/>
    <property type="match status" value="1"/>
</dbReference>
<name>A0A167TZ66_9HYPO</name>
<feature type="compositionally biased region" description="Low complexity" evidence="6">
    <location>
        <begin position="383"/>
        <end position="395"/>
    </location>
</feature>
<evidence type="ECO:0000256" key="2">
    <source>
        <dbReference type="ARBA" id="ARBA00012485"/>
    </source>
</evidence>
<evidence type="ECO:0000256" key="5">
    <source>
        <dbReference type="PROSITE-ProRule" id="PRU00104"/>
    </source>
</evidence>